<accession>A0AAN9TY83</accession>
<protein>
    <submittedName>
        <fullName evidence="3">Uncharacterized protein</fullName>
    </submittedName>
</protein>
<comment type="caution">
    <text evidence="3">The sequence shown here is derived from an EMBL/GenBank/DDBJ whole genome shotgun (WGS) entry which is preliminary data.</text>
</comment>
<feature type="region of interest" description="Disordered" evidence="1">
    <location>
        <begin position="139"/>
        <end position="158"/>
    </location>
</feature>
<dbReference type="Proteomes" id="UP001367676">
    <property type="component" value="Unassembled WGS sequence"/>
</dbReference>
<sequence>MILCANSSPTLCFLLVVLTVTLLWGHRWPAVCVAAATSTTAKPATASTKAAAENDTTVVGSTVHLTKVVPPSNGDDLLPAGSKKFVDDFFNNDKFAKQGFKKTHNSKDSDGYAKHDTFHTKDGDGFGYAQHFEFDKKGGDKHGDGYHESSTFDDDDAAGSMPKFSEWHFEKKSDKPSNSYRYEGDSDDHSSGKLVGPDYEETKGSASRRSKRKKEPHPSATEYDNYEYADVEEPDDGAPADFEADDGDPEYGALYADADAYDYY</sequence>
<keyword evidence="2" id="KW-0732">Signal</keyword>
<gene>
    <name evidence="3" type="ORF">V9T40_007148</name>
</gene>
<keyword evidence="4" id="KW-1185">Reference proteome</keyword>
<feature type="compositionally biased region" description="Low complexity" evidence="1">
    <location>
        <begin position="255"/>
        <end position="264"/>
    </location>
</feature>
<reference evidence="3 4" key="1">
    <citation type="submission" date="2024-03" db="EMBL/GenBank/DDBJ databases">
        <title>Adaptation during the transition from Ophiocordyceps entomopathogen to insect associate is accompanied by gene loss and intensified selection.</title>
        <authorList>
            <person name="Ward C.M."/>
            <person name="Onetto C.A."/>
            <person name="Borneman A.R."/>
        </authorList>
    </citation>
    <scope>NUCLEOTIDE SEQUENCE [LARGE SCALE GENOMIC DNA]</scope>
    <source>
        <strain evidence="3">AWRI1</strain>
        <tissue evidence="3">Single Adult Female</tissue>
    </source>
</reference>
<feature type="compositionally biased region" description="Acidic residues" evidence="1">
    <location>
        <begin position="224"/>
        <end position="249"/>
    </location>
</feature>
<dbReference type="AlphaFoldDB" id="A0AAN9TY83"/>
<evidence type="ECO:0000313" key="3">
    <source>
        <dbReference type="EMBL" id="KAK7605290.1"/>
    </source>
</evidence>
<feature type="chain" id="PRO_5042866452" evidence="2">
    <location>
        <begin position="26"/>
        <end position="264"/>
    </location>
</feature>
<evidence type="ECO:0000256" key="2">
    <source>
        <dbReference type="SAM" id="SignalP"/>
    </source>
</evidence>
<feature type="compositionally biased region" description="Basic and acidic residues" evidence="1">
    <location>
        <begin position="182"/>
        <end position="191"/>
    </location>
</feature>
<feature type="region of interest" description="Disordered" evidence="1">
    <location>
        <begin position="167"/>
        <end position="264"/>
    </location>
</feature>
<feature type="signal peptide" evidence="2">
    <location>
        <begin position="1"/>
        <end position="25"/>
    </location>
</feature>
<evidence type="ECO:0000256" key="1">
    <source>
        <dbReference type="SAM" id="MobiDB-lite"/>
    </source>
</evidence>
<organism evidence="3 4">
    <name type="scientific">Parthenolecanium corni</name>
    <dbReference type="NCBI Taxonomy" id="536013"/>
    <lineage>
        <taxon>Eukaryota</taxon>
        <taxon>Metazoa</taxon>
        <taxon>Ecdysozoa</taxon>
        <taxon>Arthropoda</taxon>
        <taxon>Hexapoda</taxon>
        <taxon>Insecta</taxon>
        <taxon>Pterygota</taxon>
        <taxon>Neoptera</taxon>
        <taxon>Paraneoptera</taxon>
        <taxon>Hemiptera</taxon>
        <taxon>Sternorrhyncha</taxon>
        <taxon>Coccoidea</taxon>
        <taxon>Coccidae</taxon>
        <taxon>Parthenolecanium</taxon>
    </lineage>
</organism>
<dbReference type="EMBL" id="JBBCAQ010000002">
    <property type="protein sequence ID" value="KAK7605290.1"/>
    <property type="molecule type" value="Genomic_DNA"/>
</dbReference>
<feature type="compositionally biased region" description="Basic residues" evidence="1">
    <location>
        <begin position="206"/>
        <end position="215"/>
    </location>
</feature>
<name>A0AAN9TY83_9HEMI</name>
<proteinExistence type="predicted"/>
<evidence type="ECO:0000313" key="4">
    <source>
        <dbReference type="Proteomes" id="UP001367676"/>
    </source>
</evidence>